<dbReference type="OrthoDB" id="1000544at2759"/>
<dbReference type="PANTHER" id="PTHR34837">
    <property type="entry name" value="OS05G0595500 PROTEIN"/>
    <property type="match status" value="1"/>
</dbReference>
<name>A0A9W7JM56_HIBTR</name>
<feature type="compositionally biased region" description="Basic and acidic residues" evidence="1">
    <location>
        <begin position="78"/>
        <end position="170"/>
    </location>
</feature>
<comment type="caution">
    <text evidence="2">The sequence shown here is derived from an EMBL/GenBank/DDBJ whole genome shotgun (WGS) entry which is preliminary data.</text>
</comment>
<dbReference type="Proteomes" id="UP001165190">
    <property type="component" value="Unassembled WGS sequence"/>
</dbReference>
<protein>
    <submittedName>
        <fullName evidence="2">Uncharacterized protein</fullName>
    </submittedName>
</protein>
<feature type="region of interest" description="Disordered" evidence="1">
    <location>
        <begin position="783"/>
        <end position="818"/>
    </location>
</feature>
<feature type="compositionally biased region" description="Basic and acidic residues" evidence="1">
    <location>
        <begin position="13"/>
        <end position="57"/>
    </location>
</feature>
<feature type="compositionally biased region" description="Basic and acidic residues" evidence="1">
    <location>
        <begin position="194"/>
        <end position="211"/>
    </location>
</feature>
<feature type="region of interest" description="Disordered" evidence="1">
    <location>
        <begin position="1033"/>
        <end position="1053"/>
    </location>
</feature>
<dbReference type="EMBL" id="BSYR01000075">
    <property type="protein sequence ID" value="GMJ14969.1"/>
    <property type="molecule type" value="Genomic_DNA"/>
</dbReference>
<organism evidence="2 3">
    <name type="scientific">Hibiscus trionum</name>
    <name type="common">Flower of an hour</name>
    <dbReference type="NCBI Taxonomy" id="183268"/>
    <lineage>
        <taxon>Eukaryota</taxon>
        <taxon>Viridiplantae</taxon>
        <taxon>Streptophyta</taxon>
        <taxon>Embryophyta</taxon>
        <taxon>Tracheophyta</taxon>
        <taxon>Spermatophyta</taxon>
        <taxon>Magnoliopsida</taxon>
        <taxon>eudicotyledons</taxon>
        <taxon>Gunneridae</taxon>
        <taxon>Pentapetalae</taxon>
        <taxon>rosids</taxon>
        <taxon>malvids</taxon>
        <taxon>Malvales</taxon>
        <taxon>Malvaceae</taxon>
        <taxon>Malvoideae</taxon>
        <taxon>Hibiscus</taxon>
    </lineage>
</organism>
<accession>A0A9W7JM56</accession>
<feature type="compositionally biased region" description="Basic and acidic residues" evidence="1">
    <location>
        <begin position="459"/>
        <end position="482"/>
    </location>
</feature>
<reference evidence="2" key="1">
    <citation type="submission" date="2023-05" db="EMBL/GenBank/DDBJ databases">
        <title>Genome and transcriptome analyses reveal genes involved in the formation of fine ridges on petal epidermal cells in Hibiscus trionum.</title>
        <authorList>
            <person name="Koshimizu S."/>
            <person name="Masuda S."/>
            <person name="Ishii T."/>
            <person name="Shirasu K."/>
            <person name="Hoshino A."/>
            <person name="Arita M."/>
        </authorList>
    </citation>
    <scope>NUCLEOTIDE SEQUENCE</scope>
    <source>
        <strain evidence="2">Hamamatsu line</strain>
    </source>
</reference>
<dbReference type="AlphaFoldDB" id="A0A9W7JM56"/>
<feature type="compositionally biased region" description="Basic and acidic residues" evidence="1">
    <location>
        <begin position="496"/>
        <end position="524"/>
    </location>
</feature>
<gene>
    <name evidence="2" type="ORF">HRI_005166100</name>
</gene>
<feature type="compositionally biased region" description="Basic and acidic residues" evidence="1">
    <location>
        <begin position="177"/>
        <end position="187"/>
    </location>
</feature>
<feature type="compositionally biased region" description="Basic residues" evidence="1">
    <location>
        <begin position="1"/>
        <end position="12"/>
    </location>
</feature>
<feature type="compositionally biased region" description="Basic and acidic residues" evidence="1">
    <location>
        <begin position="570"/>
        <end position="587"/>
    </location>
</feature>
<keyword evidence="3" id="KW-1185">Reference proteome</keyword>
<evidence type="ECO:0000313" key="2">
    <source>
        <dbReference type="EMBL" id="GMJ14969.1"/>
    </source>
</evidence>
<feature type="compositionally biased region" description="Basic and acidic residues" evidence="1">
    <location>
        <begin position="220"/>
        <end position="416"/>
    </location>
</feature>
<evidence type="ECO:0000256" key="1">
    <source>
        <dbReference type="SAM" id="MobiDB-lite"/>
    </source>
</evidence>
<proteinExistence type="predicted"/>
<feature type="compositionally biased region" description="Basic and acidic residues" evidence="1">
    <location>
        <begin position="794"/>
        <end position="816"/>
    </location>
</feature>
<dbReference type="PANTHER" id="PTHR34837:SF1">
    <property type="entry name" value="LOW PROTEIN: ZINC FINGER CCCH DOMAIN PROTEIN"/>
    <property type="match status" value="1"/>
</dbReference>
<evidence type="ECO:0000313" key="3">
    <source>
        <dbReference type="Proteomes" id="UP001165190"/>
    </source>
</evidence>
<sequence length="1163" mass="131531">MPRSSRHKSSKHSSRDARDYSDSERDSGLKEKEKKTKEESKSGSGEKRKLDSKDTSKDLWISGNGDYVEYSSSKRRREKADDGASDRWNGGEDDGKGEKKSRTSSESKSKKREDLEGDDIKKSRSEGKHRESSRKEEREREKKGKEGKSDRSIESEEHRPVKQPAERTDLDVPDLLKSPEPENQLERRLRKKRDASGDGDKRLEDNGDNLDRQLSISNDTGKDGRAKDEKHKDERYKDKYQEEMDCEDKWKDDKLRDDRSASEHANCKSSDKHLRDGKDDGKVRQKKSKTQDSDFERDRDHDRERDRERYRERERDMGRDRERERYRDLDRDHYRERDRNRDHDRDRDYDSQWDRERDRRYSEREKDRDYDRDEHDERRSSRYKDSKGKKRSPDDRDDGTDTKSRGAKVHYSDMENKSTSGRVEVDADRGRSQLRPANLDAVMGSSRRRASPSPSSHGGTDEYRHLKQDDSNYRDSMTEQRSKAASSREVTNISETSERGAKYRSTEKASRVDEGHSGEFERSSSLKASPMSMMEKSPPTSLERRYMSRSSVRRGLDIEETGWSNASIGGREEDNRLCRDLPPEKPLLDGSSQADSGFHNRAGQGSSSLNPQPPGLRAGVGSPSFTGSPEEDNRFNNSGRYKRSGDLNVRRGHANAWRGAPNWLPPVPNGFIPFQPGPPHGGFQAMMPQFPSPSLFGVRPSMEVNHSGIPYHIPDAERFNNHMRPMGWQNTMNGSGPAHFHGWDGHNVIFRDEAHMFRGPEWDQNRHPVNGLGWDTTDVWKGQNADVDLPSTSQKEDHPLHAPLDDVYDGQERHSGNNDVQVKGLETRSDVMSPVKESSSISPEIPQKVHDSSKISSEDDDARFCRVYLSKLDISAELAGSDLYDQCMGFLSAVKSKDLAEDVKMRVNLKNGTRPVQNASIAVLSPPLIPATNAAVFQKAMDIYKKQRLQIGTIPIVNGGTLAFTSTSKEKGKEQISDHIVDKAEEPVLLPDAEMVDSDMLDSDQQKGEAVPTATSHENMEQLAALQTRELPDNLDSLSPEKPEQPDTDFGHINAEVPEPVLNVNKAEETETEQVNSEDVIGGSVQSLDNAAEADCLATAAENSDDMNKTEGNSSEYCAEERDTFGDAVSCPLNDSPKIPGSNESGSESVILSRIHHSPENTH</sequence>
<feature type="region of interest" description="Disordered" evidence="1">
    <location>
        <begin position="830"/>
        <end position="854"/>
    </location>
</feature>
<feature type="region of interest" description="Disordered" evidence="1">
    <location>
        <begin position="565"/>
        <end position="647"/>
    </location>
</feature>
<feature type="compositionally biased region" description="Polar residues" evidence="1">
    <location>
        <begin position="483"/>
        <end position="495"/>
    </location>
</feature>
<feature type="region of interest" description="Disordered" evidence="1">
    <location>
        <begin position="1101"/>
        <end position="1163"/>
    </location>
</feature>
<feature type="region of interest" description="Disordered" evidence="1">
    <location>
        <begin position="1"/>
        <end position="553"/>
    </location>
</feature>